<dbReference type="PANTHER" id="PTHR18968">
    <property type="entry name" value="THIAMINE PYROPHOSPHATE ENZYMES"/>
    <property type="match status" value="1"/>
</dbReference>
<feature type="domain" description="Thiamine pyrophosphate enzyme TPP-binding" evidence="6">
    <location>
        <begin position="424"/>
        <end position="578"/>
    </location>
</feature>
<feature type="domain" description="Thiamine pyrophosphate enzyme central" evidence="5">
    <location>
        <begin position="221"/>
        <end position="354"/>
    </location>
</feature>
<dbReference type="GO" id="GO:0000287">
    <property type="term" value="F:magnesium ion binding"/>
    <property type="evidence" value="ECO:0007669"/>
    <property type="project" value="InterPro"/>
</dbReference>
<dbReference type="GO" id="GO:0005948">
    <property type="term" value="C:acetolactate synthase complex"/>
    <property type="evidence" value="ECO:0007669"/>
    <property type="project" value="TreeGrafter"/>
</dbReference>
<keyword evidence="4" id="KW-1133">Transmembrane helix</keyword>
<reference evidence="8 9" key="2">
    <citation type="submission" date="2019-01" db="EMBL/GenBank/DDBJ databases">
        <title>Sinorhodobacter populi sp. nov. isolated from the symptomatic bark tissue of Populus euramericana canker.</title>
        <authorList>
            <person name="Xu G."/>
        </authorList>
    </citation>
    <scope>NUCLEOTIDE SEQUENCE [LARGE SCALE GENOMIC DNA]</scope>
    <source>
        <strain evidence="8 9">CGMCC 1.12963</strain>
    </source>
</reference>
<sequence>MTRKTVRLTMAQALVRYLCNQFTEIEGERVPLFAGVFGIFGHGNVTCLSEALEPVQDLLPTWRGQNEQTMALAAIGFAKAKKRRQIMVAATSIGPGALNMVTAAGVAMANRLPVLLIAGDTFANRLPDPVLQQVEHFGDPTITANDAFKSVVRYWDRIVLPEQLLQSLPQAVATMLDPADCGPAFIGLAQDTQEQAYDYPEVFFAPKLWKIPRPRADRDTIAAAARLLQGAKTPLIISGGGVRYSLANAELADFAAKRGIPVVETIAGKGTLSHDHPVHAGPIGIVGSTSANALAKEADVVLAIGTRLQDFTTGSWTAFAPDAQFISVNAARFDAVKHRALSVVGDARETIADLDAALAGWVAEPGLMTRAKTLFAAWNTLIDELQAPTNDPVPSYAQVVGVLNKVAGPHDTLIAAAGGTPGEVVKGWKVQTPDTFDCEFGFSCMGYEIPAGWGCAMAQEGPGGTSGTPIVMLGDGTYMMANSDIYSAALTGHKMVVVVCDNGGFAVINRLQQAKGVPGFNNLLTDCRVQNRENPRHVDFVKHAEAMGARAVKAEGLADLEAAMKEALAHDGITVISIVSDAWKWVPGDADWDVGVPEISSFETVRAARKAQDKIREEQRLGV</sequence>
<evidence type="ECO:0000313" key="9">
    <source>
        <dbReference type="Proteomes" id="UP000288071"/>
    </source>
</evidence>
<keyword evidence="4" id="KW-0472">Membrane</keyword>
<keyword evidence="4" id="KW-0812">Transmembrane</keyword>
<protein>
    <submittedName>
        <fullName evidence="8">3D-(3,5/4)-trihydroxycyclohexane-1,2-dione acylhydrolase (Decyclizing)</fullName>
        <ecNumber evidence="8">3.7.1.22</ecNumber>
    </submittedName>
</protein>
<dbReference type="NCBIfam" id="TIGR04377">
    <property type="entry name" value="myo_inos_iolD"/>
    <property type="match status" value="1"/>
</dbReference>
<dbReference type="AlphaFoldDB" id="A0A3S3N9J9"/>
<dbReference type="InterPro" id="IPR012000">
    <property type="entry name" value="Thiamin_PyroP_enz_cen_dom"/>
</dbReference>
<dbReference type="GO" id="GO:0050660">
    <property type="term" value="F:flavin adenine dinucleotide binding"/>
    <property type="evidence" value="ECO:0007669"/>
    <property type="project" value="TreeGrafter"/>
</dbReference>
<dbReference type="InterPro" id="IPR045229">
    <property type="entry name" value="TPP_enz"/>
</dbReference>
<dbReference type="GO" id="GO:0019310">
    <property type="term" value="P:inositol catabolic process"/>
    <property type="evidence" value="ECO:0007669"/>
    <property type="project" value="InterPro"/>
</dbReference>
<evidence type="ECO:0000259" key="6">
    <source>
        <dbReference type="Pfam" id="PF02775"/>
    </source>
</evidence>
<evidence type="ECO:0000256" key="1">
    <source>
        <dbReference type="ARBA" id="ARBA00007812"/>
    </source>
</evidence>
<evidence type="ECO:0000313" key="8">
    <source>
        <dbReference type="EMBL" id="RWR51096.1"/>
    </source>
</evidence>
<dbReference type="CDD" id="cd07035">
    <property type="entry name" value="TPP_PYR_POX_like"/>
    <property type="match status" value="1"/>
</dbReference>
<evidence type="ECO:0000256" key="3">
    <source>
        <dbReference type="RuleBase" id="RU362132"/>
    </source>
</evidence>
<evidence type="ECO:0000256" key="2">
    <source>
        <dbReference type="ARBA" id="ARBA00023052"/>
    </source>
</evidence>
<dbReference type="InterPro" id="IPR030817">
    <property type="entry name" value="Myo_inos_IolD"/>
</dbReference>
<dbReference type="PANTHER" id="PTHR18968:SF9">
    <property type="entry name" value="3D-(3,5_4)-TRIHYDROXYCYCLOHEXANE-1,2-DIONE HYDROLASE"/>
    <property type="match status" value="1"/>
</dbReference>
<keyword evidence="2 3" id="KW-0786">Thiamine pyrophosphate</keyword>
<evidence type="ECO:0000256" key="4">
    <source>
        <dbReference type="SAM" id="Phobius"/>
    </source>
</evidence>
<dbReference type="InterPro" id="IPR012001">
    <property type="entry name" value="Thiamin_PyroP_enz_TPP-bd_dom"/>
</dbReference>
<dbReference type="GO" id="GO:0009097">
    <property type="term" value="P:isoleucine biosynthetic process"/>
    <property type="evidence" value="ECO:0007669"/>
    <property type="project" value="TreeGrafter"/>
</dbReference>
<organism evidence="8 9">
    <name type="scientific">Paenirhodobacter huangdaonensis</name>
    <dbReference type="NCBI Taxonomy" id="2501515"/>
    <lineage>
        <taxon>Bacteria</taxon>
        <taxon>Pseudomonadati</taxon>
        <taxon>Pseudomonadota</taxon>
        <taxon>Alphaproteobacteria</taxon>
        <taxon>Rhodobacterales</taxon>
        <taxon>Rhodobacter group</taxon>
        <taxon>Paenirhodobacter</taxon>
    </lineage>
</organism>
<dbReference type="Proteomes" id="UP000288071">
    <property type="component" value="Unassembled WGS sequence"/>
</dbReference>
<dbReference type="GO" id="GO:0003984">
    <property type="term" value="F:acetolactate synthase activity"/>
    <property type="evidence" value="ECO:0007669"/>
    <property type="project" value="TreeGrafter"/>
</dbReference>
<comment type="caution">
    <text evidence="8">The sequence shown here is derived from an EMBL/GenBank/DDBJ whole genome shotgun (WGS) entry which is preliminary data.</text>
</comment>
<accession>A0A3S3N9J9</accession>
<dbReference type="GO" id="GO:0102481">
    <property type="term" value="F:3D-(3,5/4)-trihydroxycyclohexane-1,2-dione hydrolase activity"/>
    <property type="evidence" value="ECO:0007669"/>
    <property type="project" value="UniProtKB-EC"/>
</dbReference>
<dbReference type="Gene3D" id="3.40.50.970">
    <property type="match status" value="2"/>
</dbReference>
<keyword evidence="9" id="KW-1185">Reference proteome</keyword>
<keyword evidence="8" id="KW-0378">Hydrolase</keyword>
<dbReference type="InterPro" id="IPR029061">
    <property type="entry name" value="THDP-binding"/>
</dbReference>
<gene>
    <name evidence="8" type="primary">iolD</name>
    <name evidence="8" type="ORF">EOW66_12520</name>
</gene>
<dbReference type="Gene3D" id="3.40.50.1220">
    <property type="entry name" value="TPP-binding domain"/>
    <property type="match status" value="1"/>
</dbReference>
<evidence type="ECO:0000259" key="7">
    <source>
        <dbReference type="Pfam" id="PF02776"/>
    </source>
</evidence>
<dbReference type="Pfam" id="PF02775">
    <property type="entry name" value="TPP_enzyme_C"/>
    <property type="match status" value="1"/>
</dbReference>
<comment type="similarity">
    <text evidence="1 3">Belongs to the TPP enzyme family.</text>
</comment>
<dbReference type="EMBL" id="SAVA01000007">
    <property type="protein sequence ID" value="RWR51096.1"/>
    <property type="molecule type" value="Genomic_DNA"/>
</dbReference>
<dbReference type="SUPFAM" id="SSF52518">
    <property type="entry name" value="Thiamin diphosphate-binding fold (THDP-binding)"/>
    <property type="match status" value="2"/>
</dbReference>
<name>A0A3S3N9J9_9RHOB</name>
<dbReference type="Pfam" id="PF00205">
    <property type="entry name" value="TPP_enzyme_M"/>
    <property type="match status" value="1"/>
</dbReference>
<dbReference type="GO" id="GO:0009099">
    <property type="term" value="P:L-valine biosynthetic process"/>
    <property type="evidence" value="ECO:0007669"/>
    <property type="project" value="TreeGrafter"/>
</dbReference>
<dbReference type="SUPFAM" id="SSF52467">
    <property type="entry name" value="DHS-like NAD/FAD-binding domain"/>
    <property type="match status" value="1"/>
</dbReference>
<reference evidence="9" key="1">
    <citation type="submission" date="2019-01" db="EMBL/GenBank/DDBJ databases">
        <title>Sinorhodobacter populi sp. nov. isolated from the symptomatic bark tissue of Populus euramericana canker.</title>
        <authorList>
            <person name="Li Y."/>
        </authorList>
    </citation>
    <scope>NUCLEOTIDE SEQUENCE [LARGE SCALE GENOMIC DNA]</scope>
    <source>
        <strain evidence="9">CGMCC 1.12963</strain>
    </source>
</reference>
<proteinExistence type="inferred from homology"/>
<dbReference type="RefSeq" id="WP_128156676.1">
    <property type="nucleotide sequence ID" value="NZ_JBHSOM010000030.1"/>
</dbReference>
<dbReference type="Pfam" id="PF02776">
    <property type="entry name" value="TPP_enzyme_N"/>
    <property type="match status" value="1"/>
</dbReference>
<dbReference type="GO" id="GO:0030976">
    <property type="term" value="F:thiamine pyrophosphate binding"/>
    <property type="evidence" value="ECO:0007669"/>
    <property type="project" value="InterPro"/>
</dbReference>
<evidence type="ECO:0000259" key="5">
    <source>
        <dbReference type="Pfam" id="PF00205"/>
    </source>
</evidence>
<feature type="domain" description="Thiamine pyrophosphate enzyme N-terminal TPP-binding" evidence="7">
    <location>
        <begin position="36"/>
        <end position="132"/>
    </location>
</feature>
<dbReference type="InterPro" id="IPR029035">
    <property type="entry name" value="DHS-like_NAD/FAD-binding_dom"/>
</dbReference>
<dbReference type="EC" id="3.7.1.22" evidence="8"/>
<dbReference type="InterPro" id="IPR011766">
    <property type="entry name" value="TPP_enzyme_TPP-bd"/>
</dbReference>
<feature type="transmembrane region" description="Helical" evidence="4">
    <location>
        <begin position="86"/>
        <end position="108"/>
    </location>
</feature>